<dbReference type="InterPro" id="IPR000477">
    <property type="entry name" value="RT_dom"/>
</dbReference>
<reference evidence="2" key="3">
    <citation type="submission" date="2025-09" db="UniProtKB">
        <authorList>
            <consortium name="Ensembl"/>
        </authorList>
    </citation>
    <scope>IDENTIFICATION</scope>
</reference>
<evidence type="ECO:0000259" key="1">
    <source>
        <dbReference type="PROSITE" id="PS50878"/>
    </source>
</evidence>
<reference evidence="3" key="1">
    <citation type="submission" date="2018-06" db="EMBL/GenBank/DDBJ databases">
        <title>Genome assembly of Danube salmon.</title>
        <authorList>
            <person name="Macqueen D.J."/>
            <person name="Gundappa M.K."/>
        </authorList>
    </citation>
    <scope>NUCLEOTIDE SEQUENCE [LARGE SCALE GENOMIC DNA]</scope>
</reference>
<dbReference type="PROSITE" id="PS50878">
    <property type="entry name" value="RT_POL"/>
    <property type="match status" value="1"/>
</dbReference>
<sequence length="493" mass="55796">MWQGLQTITDYKGKHSRELPSDTSLPDELNHFYAHFEASNTEAFMRASAVPDDCVITFKQVNIHKALGPDGLPGRVLRACADQLAGVFTDIFNMSLIESVIPICFKQTSIVPVPKNTKATCLNDYRPVALTSVAMKCCERLVMAHINTIIPETLDPLQFAYRPNRSTDDAISIALHTALSHLDKRNTYVRKLFIDYSSAFNTRVPSKLITKLRILGLNTSLCNWILDFLTGRPQVMRVDSNTSATLILNTGAPQWCVLSPLLYSLFTPDCMARHNSNTIIKFADDTTVIGLITDNDETAYREEVRDLAGWCQNNNLSLNVTKTKEMIVDYRKRRTEHAPILIDGAVVEQVESFKLFGVHITNKLEWSKHTKAVVKRTRQSLRFGMGPQILKRFYSCNIESILTGCITAWYGNCSASDRKALQRVVRTAQYITGAKLPAIQDLYTRRFQRKALKIVKDPSHPSHRLFSLLPHGKWYRSAKSRTKRLLNSFSPQP</sequence>
<organism evidence="2 3">
    <name type="scientific">Hucho hucho</name>
    <name type="common">huchen</name>
    <dbReference type="NCBI Taxonomy" id="62062"/>
    <lineage>
        <taxon>Eukaryota</taxon>
        <taxon>Metazoa</taxon>
        <taxon>Chordata</taxon>
        <taxon>Craniata</taxon>
        <taxon>Vertebrata</taxon>
        <taxon>Euteleostomi</taxon>
        <taxon>Actinopterygii</taxon>
        <taxon>Neopterygii</taxon>
        <taxon>Teleostei</taxon>
        <taxon>Protacanthopterygii</taxon>
        <taxon>Salmoniformes</taxon>
        <taxon>Salmonidae</taxon>
        <taxon>Salmoninae</taxon>
        <taxon>Hucho</taxon>
    </lineage>
</organism>
<dbReference type="Pfam" id="PF00078">
    <property type="entry name" value="RVT_1"/>
    <property type="match status" value="1"/>
</dbReference>
<protein>
    <recommendedName>
        <fullName evidence="1">Reverse transcriptase domain-containing protein</fullName>
    </recommendedName>
</protein>
<keyword evidence="3" id="KW-1185">Reference proteome</keyword>
<dbReference type="Proteomes" id="UP000314982">
    <property type="component" value="Unassembled WGS sequence"/>
</dbReference>
<accession>A0A4W5Q0E3</accession>
<dbReference type="PANTHER" id="PTHR47510:SF3">
    <property type="entry name" value="ENDO_EXONUCLEASE_PHOSPHATASE DOMAIN-CONTAINING PROTEIN"/>
    <property type="match status" value="1"/>
</dbReference>
<feature type="domain" description="Reverse transcriptase" evidence="1">
    <location>
        <begin position="94"/>
        <end position="347"/>
    </location>
</feature>
<name>A0A4W5Q0E3_9TELE</name>
<dbReference type="AlphaFoldDB" id="A0A4W5Q0E3"/>
<proteinExistence type="predicted"/>
<dbReference type="STRING" id="62062.ENSHHUP00000070671"/>
<evidence type="ECO:0000313" key="3">
    <source>
        <dbReference type="Proteomes" id="UP000314982"/>
    </source>
</evidence>
<evidence type="ECO:0000313" key="2">
    <source>
        <dbReference type="Ensembl" id="ENSHHUP00000070671.1"/>
    </source>
</evidence>
<dbReference type="CDD" id="cd01650">
    <property type="entry name" value="RT_nLTR_like"/>
    <property type="match status" value="1"/>
</dbReference>
<dbReference type="GeneTree" id="ENSGT01020000230367"/>
<dbReference type="Ensembl" id="ENSHHUT00000073019.1">
    <property type="protein sequence ID" value="ENSHHUP00000070671.1"/>
    <property type="gene ID" value="ENSHHUG00000041547.1"/>
</dbReference>
<reference evidence="2" key="2">
    <citation type="submission" date="2025-08" db="UniProtKB">
        <authorList>
            <consortium name="Ensembl"/>
        </authorList>
    </citation>
    <scope>IDENTIFICATION</scope>
</reference>
<dbReference type="PANTHER" id="PTHR47510">
    <property type="entry name" value="REVERSE TRANSCRIPTASE DOMAIN-CONTAINING PROTEIN"/>
    <property type="match status" value="1"/>
</dbReference>